<evidence type="ECO:0000256" key="5">
    <source>
        <dbReference type="ARBA" id="ARBA00022989"/>
    </source>
</evidence>
<dbReference type="SUPFAM" id="SSF48726">
    <property type="entry name" value="Immunoglobulin"/>
    <property type="match status" value="1"/>
</dbReference>
<dbReference type="PROSITE" id="PS50835">
    <property type="entry name" value="IG_LIKE"/>
    <property type="match status" value="1"/>
</dbReference>
<dbReference type="GO" id="GO:0016020">
    <property type="term" value="C:membrane"/>
    <property type="evidence" value="ECO:0007669"/>
    <property type="project" value="UniProtKB-SubCell"/>
</dbReference>
<keyword evidence="2" id="KW-0812">Transmembrane</keyword>
<comment type="caution">
    <text evidence="9">Lacks conserved residue(s) required for the propagation of feature annotation.</text>
</comment>
<evidence type="ECO:0000256" key="6">
    <source>
        <dbReference type="ARBA" id="ARBA00023136"/>
    </source>
</evidence>
<dbReference type="Gene3D" id="3.10.250.10">
    <property type="entry name" value="SRCR-like domain"/>
    <property type="match status" value="2"/>
</dbReference>
<feature type="disulfide bond" evidence="9">
    <location>
        <begin position="155"/>
        <end position="219"/>
    </location>
</feature>
<feature type="domain" description="SRCR" evidence="11">
    <location>
        <begin position="24"/>
        <end position="123"/>
    </location>
</feature>
<organism evidence="13 14">
    <name type="scientific">Pomacea canaliculata</name>
    <name type="common">Golden apple snail</name>
    <dbReference type="NCBI Taxonomy" id="400727"/>
    <lineage>
        <taxon>Eukaryota</taxon>
        <taxon>Metazoa</taxon>
        <taxon>Spiralia</taxon>
        <taxon>Lophotrochozoa</taxon>
        <taxon>Mollusca</taxon>
        <taxon>Gastropoda</taxon>
        <taxon>Caenogastropoda</taxon>
        <taxon>Architaenioglossa</taxon>
        <taxon>Ampullarioidea</taxon>
        <taxon>Ampullariidae</taxon>
        <taxon>Pomacea</taxon>
    </lineage>
</organism>
<dbReference type="SMART" id="SM00202">
    <property type="entry name" value="SR"/>
    <property type="match status" value="2"/>
</dbReference>
<reference evidence="13 14" key="1">
    <citation type="submission" date="2018-04" db="EMBL/GenBank/DDBJ databases">
        <title>The genome of golden apple snail Pomacea canaliculata provides insight into stress tolerance and invasive adaptation.</title>
        <authorList>
            <person name="Liu C."/>
            <person name="Liu B."/>
            <person name="Ren Y."/>
            <person name="Zhang Y."/>
            <person name="Wang H."/>
            <person name="Li S."/>
            <person name="Jiang F."/>
            <person name="Yin L."/>
            <person name="Zhang G."/>
            <person name="Qian W."/>
            <person name="Fan W."/>
        </authorList>
    </citation>
    <scope>NUCLEOTIDE SEQUENCE [LARGE SCALE GENOMIC DNA]</scope>
    <source>
        <strain evidence="13">SZHN2017</strain>
        <tissue evidence="13">Muscle</tissue>
    </source>
</reference>
<dbReference type="Gene3D" id="2.60.40.10">
    <property type="entry name" value="Immunoglobulins"/>
    <property type="match status" value="1"/>
</dbReference>
<feature type="disulfide bond" evidence="9">
    <location>
        <begin position="168"/>
        <end position="229"/>
    </location>
</feature>
<evidence type="ECO:0000256" key="3">
    <source>
        <dbReference type="ARBA" id="ARBA00022729"/>
    </source>
</evidence>
<dbReference type="Pfam" id="PF13895">
    <property type="entry name" value="Ig_2"/>
    <property type="match status" value="1"/>
</dbReference>
<evidence type="ECO:0000256" key="8">
    <source>
        <dbReference type="ARBA" id="ARBA00023180"/>
    </source>
</evidence>
<keyword evidence="14" id="KW-1185">Reference proteome</keyword>
<evidence type="ECO:0000256" key="2">
    <source>
        <dbReference type="ARBA" id="ARBA00022692"/>
    </source>
</evidence>
<protein>
    <recommendedName>
        <fullName evidence="15">Ig-like domain-containing protein</fullName>
    </recommendedName>
</protein>
<keyword evidence="5" id="KW-1133">Transmembrane helix</keyword>
<keyword evidence="8" id="KW-0325">Glycoprotein</keyword>
<sequence length="381" mass="41056">MELTLLATCFMLAACAKDVEPEQVRLTGTDLAAPDTGRVEIQLDSEWFTVIVPDDNFAKVVCNQSGLPSKEAVVTQASSFTRSQSTQLMVHLDCKGNESSILDCDQLTDSESCRKLDFGVICSDREQLNPRLVNGSSSFNGLLEVSHNGSYVKVCSHMYLNTLAFVACKTLGLNSSNALAVHHSMYGDSKGTQFMAIDCLGRENSLTNCQHGLINNAYCSTDDSIGVICSNHQPSILITSNLTTCRPQPPQNVCVVTHNTSVTIVCDADSNPPPANITWSGPVSSGTQELHLTPANSSTHQGFYTCSVFTPSSDEDERLPLSSNYTFAVVIQGAPKLEDMDAVVNISNSKGRLSFKMTSYPAPTNVTFQNVAASKASKEKV</sequence>
<evidence type="ECO:0000259" key="11">
    <source>
        <dbReference type="PROSITE" id="PS50287"/>
    </source>
</evidence>
<keyword evidence="6" id="KW-0472">Membrane</keyword>
<dbReference type="CDD" id="cd00096">
    <property type="entry name" value="Ig"/>
    <property type="match status" value="1"/>
</dbReference>
<proteinExistence type="predicted"/>
<dbReference type="FunFam" id="3.10.250.10:FF:000016">
    <property type="entry name" value="Scavenger receptor cysteine-rich protein type 12"/>
    <property type="match status" value="1"/>
</dbReference>
<evidence type="ECO:0000256" key="4">
    <source>
        <dbReference type="ARBA" id="ARBA00022737"/>
    </source>
</evidence>
<keyword evidence="3 10" id="KW-0732">Signal</keyword>
<evidence type="ECO:0000313" key="13">
    <source>
        <dbReference type="EMBL" id="PVD27818.1"/>
    </source>
</evidence>
<evidence type="ECO:0000256" key="7">
    <source>
        <dbReference type="ARBA" id="ARBA00023157"/>
    </source>
</evidence>
<dbReference type="Proteomes" id="UP000245119">
    <property type="component" value="Linkage Group LG7"/>
</dbReference>
<dbReference type="OrthoDB" id="6161934at2759"/>
<dbReference type="SUPFAM" id="SSF56487">
    <property type="entry name" value="SRCR-like"/>
    <property type="match status" value="2"/>
</dbReference>
<comment type="subcellular location">
    <subcellularLocation>
        <location evidence="1">Membrane</location>
        <topology evidence="1">Single-pass membrane protein</topology>
    </subcellularLocation>
</comment>
<evidence type="ECO:0000259" key="12">
    <source>
        <dbReference type="PROSITE" id="PS50835"/>
    </source>
</evidence>
<dbReference type="InterPro" id="IPR007110">
    <property type="entry name" value="Ig-like_dom"/>
</dbReference>
<keyword evidence="4" id="KW-0677">Repeat</keyword>
<keyword evidence="7 9" id="KW-1015">Disulfide bond</keyword>
<evidence type="ECO:0000256" key="1">
    <source>
        <dbReference type="ARBA" id="ARBA00004167"/>
    </source>
</evidence>
<evidence type="ECO:0000313" key="14">
    <source>
        <dbReference type="Proteomes" id="UP000245119"/>
    </source>
</evidence>
<comment type="caution">
    <text evidence="13">The sequence shown here is derived from an EMBL/GenBank/DDBJ whole genome shotgun (WGS) entry which is preliminary data.</text>
</comment>
<feature type="domain" description="SRCR" evidence="11">
    <location>
        <begin position="130"/>
        <end position="230"/>
    </location>
</feature>
<evidence type="ECO:0000256" key="10">
    <source>
        <dbReference type="SAM" id="SignalP"/>
    </source>
</evidence>
<evidence type="ECO:0000256" key="9">
    <source>
        <dbReference type="PROSITE-ProRule" id="PRU00196"/>
    </source>
</evidence>
<dbReference type="InterPro" id="IPR036772">
    <property type="entry name" value="SRCR-like_dom_sf"/>
</dbReference>
<gene>
    <name evidence="13" type="ORF">C0Q70_12992</name>
</gene>
<feature type="chain" id="PRO_5015737082" description="Ig-like domain-containing protein" evidence="10">
    <location>
        <begin position="22"/>
        <end position="381"/>
    </location>
</feature>
<dbReference type="InterPro" id="IPR013783">
    <property type="entry name" value="Ig-like_fold"/>
</dbReference>
<dbReference type="InterPro" id="IPR036179">
    <property type="entry name" value="Ig-like_dom_sf"/>
</dbReference>
<name>A0A2T7P334_POMCA</name>
<accession>A0A2T7P334</accession>
<evidence type="ECO:0008006" key="15">
    <source>
        <dbReference type="Google" id="ProtNLM"/>
    </source>
</evidence>
<feature type="signal peptide" evidence="10">
    <location>
        <begin position="1"/>
        <end position="21"/>
    </location>
</feature>
<dbReference type="AlphaFoldDB" id="A0A2T7P334"/>
<feature type="disulfide bond" evidence="9">
    <location>
        <begin position="94"/>
        <end position="104"/>
    </location>
</feature>
<dbReference type="PRINTS" id="PR00258">
    <property type="entry name" value="SPERACTRCPTR"/>
</dbReference>
<dbReference type="PANTHER" id="PTHR48071">
    <property type="entry name" value="SRCR DOMAIN-CONTAINING PROTEIN"/>
    <property type="match status" value="1"/>
</dbReference>
<feature type="domain" description="Ig-like" evidence="12">
    <location>
        <begin position="234"/>
        <end position="322"/>
    </location>
</feature>
<dbReference type="STRING" id="400727.A0A2T7P334"/>
<dbReference type="Pfam" id="PF00530">
    <property type="entry name" value="SRCR"/>
    <property type="match status" value="2"/>
</dbReference>
<dbReference type="PROSITE" id="PS50287">
    <property type="entry name" value="SRCR_2"/>
    <property type="match status" value="2"/>
</dbReference>
<dbReference type="EMBL" id="PZQS01000007">
    <property type="protein sequence ID" value="PVD27818.1"/>
    <property type="molecule type" value="Genomic_DNA"/>
</dbReference>
<dbReference type="InterPro" id="IPR001190">
    <property type="entry name" value="SRCR"/>
</dbReference>
<dbReference type="PANTHER" id="PTHR48071:SF18">
    <property type="entry name" value="DELETED IN MALIGNANT BRAIN TUMORS 1 PROTEIN-RELATED"/>
    <property type="match status" value="1"/>
</dbReference>
<feature type="disulfide bond" evidence="9">
    <location>
        <begin position="199"/>
        <end position="209"/>
    </location>
</feature>